<dbReference type="InterPro" id="IPR001360">
    <property type="entry name" value="Glyco_hydro_1"/>
</dbReference>
<dbReference type="PROSITE" id="PS00572">
    <property type="entry name" value="GLYCOSYL_HYDROL_F1_1"/>
    <property type="match status" value="1"/>
</dbReference>
<feature type="active site" description="Nucleophile" evidence="4">
    <location>
        <position position="332"/>
    </location>
</feature>
<protein>
    <recommendedName>
        <fullName evidence="8">Beta-glucosidase</fullName>
    </recommendedName>
</protein>
<dbReference type="PRINTS" id="PR00131">
    <property type="entry name" value="GLHYDRLASE1"/>
</dbReference>
<evidence type="ECO:0000256" key="5">
    <source>
        <dbReference type="RuleBase" id="RU003690"/>
    </source>
</evidence>
<sequence>MDQINEEIISFPHGFLWGTATAAHQVEGDNIHSDWWSWERSARRAQALKQEGKNAEDFISGHACDHYHRFEEDFDLVKRGGQNAHRLSLEWSRVEPEEGVWDEKEIEHYREVLEMLKQRGIKTFVTLWHFTNPQWLSARGGWLKGSTVNYFVRYCEKMARTLGDLVDVWVTLNEPGAYVHLSYHWGWWPPQKRSRAQMCLVLMYLACAHRRAWKTLKSVTRGTPVGIAQNVISYAAYRKHHLWDHLLVWMMDVSTNHLFYWLSGMKRHDYLGFNYYFRVRLKRRRGSIFAEQDSVKDQGREVSAMGWELYPHGIFDSLMDFADIKKPVYILENGIATDDDTQRQKFIIEHLREVYHAIKGGVDVRGYFHWSLLDNFEWHEGWRPKFGLVAVDRETFKRTPKESFYLFKKIAEENSITNDEVQSSNAK</sequence>
<gene>
    <name evidence="6" type="ORF">A3I42_00225</name>
</gene>
<dbReference type="EMBL" id="MGER01000043">
    <property type="protein sequence ID" value="OGL87904.1"/>
    <property type="molecule type" value="Genomic_DNA"/>
</dbReference>
<comment type="similarity">
    <text evidence="1 5">Belongs to the glycosyl hydrolase 1 family.</text>
</comment>
<evidence type="ECO:0000256" key="3">
    <source>
        <dbReference type="ARBA" id="ARBA00023295"/>
    </source>
</evidence>
<name>A0A1F7VD33_9BACT</name>
<dbReference type="Proteomes" id="UP000178264">
    <property type="component" value="Unassembled WGS sequence"/>
</dbReference>
<proteinExistence type="inferred from homology"/>
<dbReference type="Pfam" id="PF00232">
    <property type="entry name" value="Glyco_hydro_1"/>
    <property type="match status" value="2"/>
</dbReference>
<dbReference type="GO" id="GO:0005975">
    <property type="term" value="P:carbohydrate metabolic process"/>
    <property type="evidence" value="ECO:0007669"/>
    <property type="project" value="InterPro"/>
</dbReference>
<comment type="caution">
    <text evidence="6">The sequence shown here is derived from an EMBL/GenBank/DDBJ whole genome shotgun (WGS) entry which is preliminary data.</text>
</comment>
<keyword evidence="3" id="KW-0326">Glycosidase</keyword>
<reference evidence="6 7" key="1">
    <citation type="journal article" date="2016" name="Nat. Commun.">
        <title>Thousands of microbial genomes shed light on interconnected biogeochemical processes in an aquifer system.</title>
        <authorList>
            <person name="Anantharaman K."/>
            <person name="Brown C.T."/>
            <person name="Hug L.A."/>
            <person name="Sharon I."/>
            <person name="Castelle C.J."/>
            <person name="Probst A.J."/>
            <person name="Thomas B.C."/>
            <person name="Singh A."/>
            <person name="Wilkins M.J."/>
            <person name="Karaoz U."/>
            <person name="Brodie E.L."/>
            <person name="Williams K.H."/>
            <person name="Hubbard S.S."/>
            <person name="Banfield J.F."/>
        </authorList>
    </citation>
    <scope>NUCLEOTIDE SEQUENCE [LARGE SCALE GENOMIC DNA]</scope>
</reference>
<organism evidence="6 7">
    <name type="scientific">Candidatus Uhrbacteria bacterium RIFCSPLOWO2_02_FULL_49_11</name>
    <dbReference type="NCBI Taxonomy" id="1802409"/>
    <lineage>
        <taxon>Bacteria</taxon>
        <taxon>Candidatus Uhriibacteriota</taxon>
    </lineage>
</organism>
<accession>A0A1F7VD33</accession>
<evidence type="ECO:0000313" key="6">
    <source>
        <dbReference type="EMBL" id="OGL87904.1"/>
    </source>
</evidence>
<keyword evidence="2" id="KW-0378">Hydrolase</keyword>
<dbReference type="PANTHER" id="PTHR10353:SF209">
    <property type="entry name" value="GALACTOLIPID GALACTOSYLTRANSFERASE SFR2, CHLOROPLASTIC"/>
    <property type="match status" value="1"/>
</dbReference>
<dbReference type="PANTHER" id="PTHR10353">
    <property type="entry name" value="GLYCOSYL HYDROLASE"/>
    <property type="match status" value="1"/>
</dbReference>
<evidence type="ECO:0000256" key="1">
    <source>
        <dbReference type="ARBA" id="ARBA00010838"/>
    </source>
</evidence>
<evidence type="ECO:0008006" key="8">
    <source>
        <dbReference type="Google" id="ProtNLM"/>
    </source>
</evidence>
<dbReference type="InterPro" id="IPR018120">
    <property type="entry name" value="Glyco_hydro_1_AS"/>
</dbReference>
<dbReference type="AlphaFoldDB" id="A0A1F7VD33"/>
<evidence type="ECO:0000313" key="7">
    <source>
        <dbReference type="Proteomes" id="UP000178264"/>
    </source>
</evidence>
<dbReference type="Gene3D" id="3.20.20.80">
    <property type="entry name" value="Glycosidases"/>
    <property type="match status" value="1"/>
</dbReference>
<evidence type="ECO:0000256" key="2">
    <source>
        <dbReference type="ARBA" id="ARBA00022801"/>
    </source>
</evidence>
<dbReference type="InterPro" id="IPR017853">
    <property type="entry name" value="GH"/>
</dbReference>
<evidence type="ECO:0000256" key="4">
    <source>
        <dbReference type="PROSITE-ProRule" id="PRU10055"/>
    </source>
</evidence>
<dbReference type="SUPFAM" id="SSF51445">
    <property type="entry name" value="(Trans)glycosidases"/>
    <property type="match status" value="1"/>
</dbReference>
<dbReference type="GO" id="GO:0008422">
    <property type="term" value="F:beta-glucosidase activity"/>
    <property type="evidence" value="ECO:0007669"/>
    <property type="project" value="TreeGrafter"/>
</dbReference>